<accession>A0A4R4EIP6</accession>
<dbReference type="InterPro" id="IPR000086">
    <property type="entry name" value="NUDIX_hydrolase_dom"/>
</dbReference>
<dbReference type="GO" id="GO:0016787">
    <property type="term" value="F:hydrolase activity"/>
    <property type="evidence" value="ECO:0007669"/>
    <property type="project" value="UniProtKB-KW"/>
</dbReference>
<name>A0A4R4EIP6_9BACL</name>
<dbReference type="SUPFAM" id="SSF55811">
    <property type="entry name" value="Nudix"/>
    <property type="match status" value="1"/>
</dbReference>
<dbReference type="Pfam" id="PF00293">
    <property type="entry name" value="NUDIX"/>
    <property type="match status" value="1"/>
</dbReference>
<evidence type="ECO:0000256" key="2">
    <source>
        <dbReference type="ARBA" id="ARBA00022801"/>
    </source>
</evidence>
<dbReference type="PANTHER" id="PTHR43736">
    <property type="entry name" value="ADP-RIBOSE PYROPHOSPHATASE"/>
    <property type="match status" value="1"/>
</dbReference>
<dbReference type="Gene3D" id="3.90.79.10">
    <property type="entry name" value="Nucleoside Triphosphate Pyrophosphohydrolase"/>
    <property type="match status" value="1"/>
</dbReference>
<dbReference type="InterPro" id="IPR020084">
    <property type="entry name" value="NUDIX_hydrolase_CS"/>
</dbReference>
<comment type="caution">
    <text evidence="4">The sequence shown here is derived from an EMBL/GenBank/DDBJ whole genome shotgun (WGS) entry which is preliminary data.</text>
</comment>
<dbReference type="PROSITE" id="PS51462">
    <property type="entry name" value="NUDIX"/>
    <property type="match status" value="1"/>
</dbReference>
<dbReference type="PROSITE" id="PS00893">
    <property type="entry name" value="NUDIX_BOX"/>
    <property type="match status" value="1"/>
</dbReference>
<protein>
    <submittedName>
        <fullName evidence="4">NUDIX hydrolase</fullName>
    </submittedName>
</protein>
<proteinExistence type="inferred from homology"/>
<reference evidence="4 5" key="1">
    <citation type="submission" date="2019-03" db="EMBL/GenBank/DDBJ databases">
        <authorList>
            <person name="Kim M.K.M."/>
        </authorList>
    </citation>
    <scope>NUCLEOTIDE SEQUENCE [LARGE SCALE GENOMIC DNA]</scope>
    <source>
        <strain evidence="4 5">18JY21-1</strain>
    </source>
</reference>
<dbReference type="InterPro" id="IPR015797">
    <property type="entry name" value="NUDIX_hydrolase-like_dom_sf"/>
</dbReference>
<dbReference type="CDD" id="cd03424">
    <property type="entry name" value="NUDIX_ADPRase_Nudt5_UGPPase_Nudt14"/>
    <property type="match status" value="1"/>
</dbReference>
<evidence type="ECO:0000313" key="4">
    <source>
        <dbReference type="EMBL" id="TCZ79263.1"/>
    </source>
</evidence>
<evidence type="ECO:0000313" key="5">
    <source>
        <dbReference type="Proteomes" id="UP000295418"/>
    </source>
</evidence>
<organism evidence="4 5">
    <name type="scientific">Paenibacillus albiflavus</name>
    <dbReference type="NCBI Taxonomy" id="2545760"/>
    <lineage>
        <taxon>Bacteria</taxon>
        <taxon>Bacillati</taxon>
        <taxon>Bacillota</taxon>
        <taxon>Bacilli</taxon>
        <taxon>Bacillales</taxon>
        <taxon>Paenibacillaceae</taxon>
        <taxon>Paenibacillus</taxon>
    </lineage>
</organism>
<gene>
    <name evidence="4" type="ORF">E0485_05175</name>
</gene>
<feature type="domain" description="Nudix hydrolase" evidence="3">
    <location>
        <begin position="10"/>
        <end position="137"/>
    </location>
</feature>
<comment type="similarity">
    <text evidence="1">Belongs to the Nudix hydrolase family.</text>
</comment>
<keyword evidence="5" id="KW-1185">Reference proteome</keyword>
<dbReference type="OrthoDB" id="9008185at2"/>
<dbReference type="PANTHER" id="PTHR43736:SF1">
    <property type="entry name" value="DIHYDRONEOPTERIN TRIPHOSPHATE DIPHOSPHATASE"/>
    <property type="match status" value="1"/>
</dbReference>
<evidence type="ECO:0000259" key="3">
    <source>
        <dbReference type="PROSITE" id="PS51462"/>
    </source>
</evidence>
<dbReference type="AlphaFoldDB" id="A0A4R4EIP6"/>
<dbReference type="EMBL" id="SKFG01000003">
    <property type="protein sequence ID" value="TCZ79263.1"/>
    <property type="molecule type" value="Genomic_DNA"/>
</dbReference>
<evidence type="ECO:0000256" key="1">
    <source>
        <dbReference type="ARBA" id="ARBA00005582"/>
    </source>
</evidence>
<dbReference type="Proteomes" id="UP000295418">
    <property type="component" value="Unassembled WGS sequence"/>
</dbReference>
<keyword evidence="2 4" id="KW-0378">Hydrolase</keyword>
<sequence length="146" mass="16226">MNGFDPMNKLVIRGVKIVAIYKGKLVIVKQSRAGKNQQTYELPGGRVEHSEELVCGAIRELKEETGLITDHLIELGTYNVPASPITITLYFTNSIVGEANQMLDADEDIEVLYVDIQEAFNKIANATWNDPRLGIGLILARSQRLI</sequence>